<keyword evidence="1" id="KW-0472">Membrane</keyword>
<reference evidence="2 3" key="1">
    <citation type="submission" date="2016-12" db="EMBL/GenBank/DDBJ databases">
        <title>Izhakiella australiana sp. nov. of genus Izhakiella isolated from Australian desert.</title>
        <authorList>
            <person name="Ji M."/>
        </authorList>
    </citation>
    <scope>NUCLEOTIDE SEQUENCE [LARGE SCALE GENOMIC DNA]</scope>
    <source>
        <strain evidence="2 3">D4N98</strain>
    </source>
</reference>
<dbReference type="RefSeq" id="WP_078005126.1">
    <property type="nucleotide sequence ID" value="NZ_MRUL01000041.1"/>
</dbReference>
<accession>A0A1S8Y7I8</accession>
<gene>
    <name evidence="2" type="ORF">BTJ39_23740</name>
</gene>
<name>A0A1S8Y7I8_9GAMM</name>
<dbReference type="EMBL" id="MRUL01000041">
    <property type="protein sequence ID" value="OON34653.1"/>
    <property type="molecule type" value="Genomic_DNA"/>
</dbReference>
<dbReference type="Proteomes" id="UP000190667">
    <property type="component" value="Unassembled WGS sequence"/>
</dbReference>
<keyword evidence="3" id="KW-1185">Reference proteome</keyword>
<dbReference type="Gene3D" id="1.20.1170.10">
    <property type="match status" value="1"/>
</dbReference>
<proteinExistence type="predicted"/>
<dbReference type="AlphaFoldDB" id="A0A1S8Y7I8"/>
<feature type="transmembrane region" description="Helical" evidence="1">
    <location>
        <begin position="12"/>
        <end position="31"/>
    </location>
</feature>
<evidence type="ECO:0000313" key="3">
    <source>
        <dbReference type="Proteomes" id="UP000190667"/>
    </source>
</evidence>
<keyword evidence="1" id="KW-1133">Transmembrane helix</keyword>
<protein>
    <submittedName>
        <fullName evidence="2">Uncharacterized protein</fullName>
    </submittedName>
</protein>
<evidence type="ECO:0000313" key="2">
    <source>
        <dbReference type="EMBL" id="OON34653.1"/>
    </source>
</evidence>
<comment type="caution">
    <text evidence="2">The sequence shown here is derived from an EMBL/GenBank/DDBJ whole genome shotgun (WGS) entry which is preliminary data.</text>
</comment>
<organism evidence="2 3">
    <name type="scientific">Izhakiella australiensis</name>
    <dbReference type="NCBI Taxonomy" id="1926881"/>
    <lineage>
        <taxon>Bacteria</taxon>
        <taxon>Pseudomonadati</taxon>
        <taxon>Pseudomonadota</taxon>
        <taxon>Gammaproteobacteria</taxon>
        <taxon>Enterobacterales</taxon>
        <taxon>Erwiniaceae</taxon>
        <taxon>Izhakiella</taxon>
    </lineage>
</organism>
<keyword evidence="1" id="KW-0812">Transmembrane</keyword>
<evidence type="ECO:0000256" key="1">
    <source>
        <dbReference type="SAM" id="Phobius"/>
    </source>
</evidence>
<sequence>MGNPVSESFLKSLLLGVIPIVLGTLIFGVILESYKSDLNFRGDIMKDYYFPLITKERQCSNLSITLADDFTQKIGLYNELIKRYNAGKDGSGPRLTEEYKSYLVDLLKKVSEYNSNSTKHSQELATCREELNQDYINIALVTGTIDEFHKYKKSLDDSLSALNVESQQKNDEIKKMLFGVNVDEIINEFFMAGDMTDERYSSSNKTDIAIKTVMPSLLKFFAFKAVIEYKANNSYLNLSESYNSVLEKEISSRYKRNWLSRILN</sequence>